<organism evidence="2 3">
    <name type="scientific">Krasilnikovia cinnamomea</name>
    <dbReference type="NCBI Taxonomy" id="349313"/>
    <lineage>
        <taxon>Bacteria</taxon>
        <taxon>Bacillati</taxon>
        <taxon>Actinomycetota</taxon>
        <taxon>Actinomycetes</taxon>
        <taxon>Micromonosporales</taxon>
        <taxon>Micromonosporaceae</taxon>
        <taxon>Krasilnikovia</taxon>
    </lineage>
</organism>
<reference evidence="2 3" key="1">
    <citation type="submission" date="2019-02" db="EMBL/GenBank/DDBJ databases">
        <title>Sequencing the genomes of 1000 actinobacteria strains.</title>
        <authorList>
            <person name="Klenk H.-P."/>
        </authorList>
    </citation>
    <scope>NUCLEOTIDE SEQUENCE [LARGE SCALE GENOMIC DNA]</scope>
    <source>
        <strain evidence="2 3">DSM 45162</strain>
    </source>
</reference>
<proteinExistence type="predicted"/>
<evidence type="ECO:0000313" key="3">
    <source>
        <dbReference type="Proteomes" id="UP000292564"/>
    </source>
</evidence>
<dbReference type="Gene3D" id="3.40.50.620">
    <property type="entry name" value="HUPs"/>
    <property type="match status" value="1"/>
</dbReference>
<name>A0A4Q7ZTN3_9ACTN</name>
<gene>
    <name evidence="2" type="ORF">EV385_6559</name>
</gene>
<keyword evidence="3" id="KW-1185">Reference proteome</keyword>
<dbReference type="EMBL" id="SHKY01000001">
    <property type="protein sequence ID" value="RZU54608.1"/>
    <property type="molecule type" value="Genomic_DNA"/>
</dbReference>
<dbReference type="OrthoDB" id="3298418at2"/>
<dbReference type="InterPro" id="IPR006016">
    <property type="entry name" value="UspA"/>
</dbReference>
<sequence>MNAGAATAVRAPHDTRPNATATEILAELRHRFAELPVSYDATPEGAVAVPGETAPTGCRVVGAHLAGAATHERCPVLVYGPDSPGAGRAVVAAVDDDSCPGCVIAYAAAEARRQEVPLRAVYAWTEAEADLAEGYRLSRHDRISDADRLLTSILYDHLPADAADEVERQILHDTDPAHALVSLSQEASLLVVAAGSHHAGEALGHIPRALLGRTACPLAVLPTGGPQAPYPDVG</sequence>
<accession>A0A4Q7ZTN3</accession>
<dbReference type="AlphaFoldDB" id="A0A4Q7ZTN3"/>
<dbReference type="RefSeq" id="WP_130512934.1">
    <property type="nucleotide sequence ID" value="NZ_SHKY01000001.1"/>
</dbReference>
<dbReference type="InterPro" id="IPR014729">
    <property type="entry name" value="Rossmann-like_a/b/a_fold"/>
</dbReference>
<feature type="domain" description="UspA" evidence="1">
    <location>
        <begin position="89"/>
        <end position="221"/>
    </location>
</feature>
<dbReference type="Pfam" id="PF00582">
    <property type="entry name" value="Usp"/>
    <property type="match status" value="1"/>
</dbReference>
<comment type="caution">
    <text evidence="2">The sequence shown here is derived from an EMBL/GenBank/DDBJ whole genome shotgun (WGS) entry which is preliminary data.</text>
</comment>
<protein>
    <submittedName>
        <fullName evidence="2">Universal stress protein family protein</fullName>
    </submittedName>
</protein>
<evidence type="ECO:0000259" key="1">
    <source>
        <dbReference type="Pfam" id="PF00582"/>
    </source>
</evidence>
<dbReference type="Proteomes" id="UP000292564">
    <property type="component" value="Unassembled WGS sequence"/>
</dbReference>
<evidence type="ECO:0000313" key="2">
    <source>
        <dbReference type="EMBL" id="RZU54608.1"/>
    </source>
</evidence>
<dbReference type="SUPFAM" id="SSF52402">
    <property type="entry name" value="Adenine nucleotide alpha hydrolases-like"/>
    <property type="match status" value="1"/>
</dbReference>